<dbReference type="EMBL" id="CAJVPT010041178">
    <property type="protein sequence ID" value="CAG8727282.1"/>
    <property type="molecule type" value="Genomic_DNA"/>
</dbReference>
<feature type="non-terminal residue" evidence="1">
    <location>
        <position position="1"/>
    </location>
</feature>
<dbReference type="Proteomes" id="UP000789525">
    <property type="component" value="Unassembled WGS sequence"/>
</dbReference>
<gene>
    <name evidence="1" type="ORF">ACOLOM_LOCUS11437</name>
</gene>
<comment type="caution">
    <text evidence="1">The sequence shown here is derived from an EMBL/GenBank/DDBJ whole genome shotgun (WGS) entry which is preliminary data.</text>
</comment>
<evidence type="ECO:0000313" key="1">
    <source>
        <dbReference type="EMBL" id="CAG8727282.1"/>
    </source>
</evidence>
<reference evidence="1" key="1">
    <citation type="submission" date="2021-06" db="EMBL/GenBank/DDBJ databases">
        <authorList>
            <person name="Kallberg Y."/>
            <person name="Tangrot J."/>
            <person name="Rosling A."/>
        </authorList>
    </citation>
    <scope>NUCLEOTIDE SEQUENCE</scope>
    <source>
        <strain evidence="1">CL356</strain>
    </source>
</reference>
<evidence type="ECO:0000313" key="2">
    <source>
        <dbReference type="Proteomes" id="UP000789525"/>
    </source>
</evidence>
<proteinExistence type="predicted"/>
<feature type="non-terminal residue" evidence="1">
    <location>
        <position position="293"/>
    </location>
</feature>
<name>A0ACA9PY30_9GLOM</name>
<accession>A0ACA9PY30</accession>
<sequence>AARPMAIGTTSGGTLDMVVEMSSTAANRMMSPSRNPNTRRERRATLRSGRCGGGGWRAISVCSAGVITALDDVVTNSSRVYAPYDGLGEMDDDKDVSTCRSTRKNTGVQVPVPESPYRSSQPACHGSRYDIPAGTRGAARSLIWTLVRDGLIRSTVYCKCHQLDLVFKEEDGWMGWNGHYIICNCDGPVSSTRLGDLSSLGSPINSSDPSASYQPVDCSTNFETATNTQTTCKFRDVMNLYSYFSEGAYATKCLELFYPNSNPLNPYYYDGTPLTCDGSIHVSLTNVTYVCEA</sequence>
<keyword evidence="2" id="KW-1185">Reference proteome</keyword>
<organism evidence="1 2">
    <name type="scientific">Acaulospora colombiana</name>
    <dbReference type="NCBI Taxonomy" id="27376"/>
    <lineage>
        <taxon>Eukaryota</taxon>
        <taxon>Fungi</taxon>
        <taxon>Fungi incertae sedis</taxon>
        <taxon>Mucoromycota</taxon>
        <taxon>Glomeromycotina</taxon>
        <taxon>Glomeromycetes</taxon>
        <taxon>Diversisporales</taxon>
        <taxon>Acaulosporaceae</taxon>
        <taxon>Acaulospora</taxon>
    </lineage>
</organism>
<protein>
    <submittedName>
        <fullName evidence="1">6621_t:CDS:1</fullName>
    </submittedName>
</protein>